<organism evidence="4 5">
    <name type="scientific">Paratrimastix pyriformis</name>
    <dbReference type="NCBI Taxonomy" id="342808"/>
    <lineage>
        <taxon>Eukaryota</taxon>
        <taxon>Metamonada</taxon>
        <taxon>Preaxostyla</taxon>
        <taxon>Paratrimastigidae</taxon>
        <taxon>Paratrimastix</taxon>
    </lineage>
</organism>
<comment type="caution">
    <text evidence="4">The sequence shown here is derived from an EMBL/GenBank/DDBJ whole genome shotgun (WGS) entry which is preliminary data.</text>
</comment>
<keyword evidence="2" id="KW-0472">Membrane</keyword>
<gene>
    <name evidence="4" type="ORF">PAPYR_2874</name>
</gene>
<keyword evidence="5" id="KW-1185">Reference proteome</keyword>
<feature type="transmembrane region" description="Helical" evidence="2">
    <location>
        <begin position="94"/>
        <end position="121"/>
    </location>
</feature>
<keyword evidence="3" id="KW-0732">Signal</keyword>
<evidence type="ECO:0000256" key="1">
    <source>
        <dbReference type="SAM" id="MobiDB-lite"/>
    </source>
</evidence>
<evidence type="ECO:0000256" key="2">
    <source>
        <dbReference type="SAM" id="Phobius"/>
    </source>
</evidence>
<proteinExistence type="predicted"/>
<protein>
    <submittedName>
        <fullName evidence="4">Uncharacterized protein</fullName>
    </submittedName>
</protein>
<keyword evidence="2" id="KW-1133">Transmembrane helix</keyword>
<dbReference type="EMBL" id="JAPMOS010000011">
    <property type="protein sequence ID" value="KAJ4460656.1"/>
    <property type="molecule type" value="Genomic_DNA"/>
</dbReference>
<evidence type="ECO:0000313" key="5">
    <source>
        <dbReference type="Proteomes" id="UP001141327"/>
    </source>
</evidence>
<dbReference type="Proteomes" id="UP001141327">
    <property type="component" value="Unassembled WGS sequence"/>
</dbReference>
<feature type="signal peptide" evidence="3">
    <location>
        <begin position="1"/>
        <end position="40"/>
    </location>
</feature>
<name>A0ABQ8UQD7_9EUKA</name>
<feature type="chain" id="PRO_5046144207" evidence="3">
    <location>
        <begin position="41"/>
        <end position="246"/>
    </location>
</feature>
<evidence type="ECO:0000256" key="3">
    <source>
        <dbReference type="SAM" id="SignalP"/>
    </source>
</evidence>
<reference evidence="4" key="1">
    <citation type="journal article" date="2022" name="bioRxiv">
        <title>Genomics of Preaxostyla Flagellates Illuminates Evolutionary Transitions and the Path Towards Mitochondrial Loss.</title>
        <authorList>
            <person name="Novak L.V.F."/>
            <person name="Treitli S.C."/>
            <person name="Pyrih J."/>
            <person name="Halakuc P."/>
            <person name="Pipaliya S.V."/>
            <person name="Vacek V."/>
            <person name="Brzon O."/>
            <person name="Soukal P."/>
            <person name="Eme L."/>
            <person name="Dacks J.B."/>
            <person name="Karnkowska A."/>
            <person name="Elias M."/>
            <person name="Hampl V."/>
        </authorList>
    </citation>
    <scope>NUCLEOTIDE SEQUENCE</scope>
    <source>
        <strain evidence="4">RCP-MX</strain>
    </source>
</reference>
<keyword evidence="2" id="KW-0812">Transmembrane</keyword>
<feature type="compositionally biased region" description="Low complexity" evidence="1">
    <location>
        <begin position="219"/>
        <end position="230"/>
    </location>
</feature>
<evidence type="ECO:0000313" key="4">
    <source>
        <dbReference type="EMBL" id="KAJ4460656.1"/>
    </source>
</evidence>
<sequence>MTALSCSCGGRMHCSLENEKTVSACLFLLFIVMVLPRTQGCCCTEFERQGKGDFPRMHPCTSKLLCGSNSRLPGASTHNNDEPPQPERGWVAQFWYIFVVGGCLVLVSLVLVCLFCGCVSCDCRRRRLTGRKAHVPAPLNSWAPSSGDALVTIAVTPTSLSAPVVDLPPPSERQLPLGCPIDAWGSGTCKASATPLDGPAEEMLAVTSPPVAPSPPLSSSPLLPVSAGAPVEPPEQPPTAAVVLNS</sequence>
<accession>A0ABQ8UQD7</accession>
<feature type="region of interest" description="Disordered" evidence="1">
    <location>
        <begin position="200"/>
        <end position="246"/>
    </location>
</feature>